<dbReference type="EMBL" id="JAUOQO010000523">
    <property type="protein sequence ID" value="MDO6575335.1"/>
    <property type="molecule type" value="Genomic_DNA"/>
</dbReference>
<feature type="non-terminal residue" evidence="2">
    <location>
        <position position="86"/>
    </location>
</feature>
<proteinExistence type="predicted"/>
<accession>A0AAW7YST7</accession>
<dbReference type="Pfam" id="PF00266">
    <property type="entry name" value="Aminotran_5"/>
    <property type="match status" value="1"/>
</dbReference>
<evidence type="ECO:0000313" key="3">
    <source>
        <dbReference type="Proteomes" id="UP001170310"/>
    </source>
</evidence>
<dbReference type="Gene3D" id="3.40.640.10">
    <property type="entry name" value="Type I PLP-dependent aspartate aminotransferase-like (Major domain)"/>
    <property type="match status" value="1"/>
</dbReference>
<sequence>VYVDAVHYVPHGLVDVQALGCDFLVCSAYKFFGPHLGIAYVADPWLEHLAPYKVEPATNIGPGRFETGTQSFEAIAGMSAAVEYLA</sequence>
<dbReference type="AlphaFoldDB" id="A0AAW7YST7"/>
<feature type="domain" description="Aminotransferase class V" evidence="1">
    <location>
        <begin position="1"/>
        <end position="85"/>
    </location>
</feature>
<keyword evidence="2" id="KW-0808">Transferase</keyword>
<dbReference type="SUPFAM" id="SSF53383">
    <property type="entry name" value="PLP-dependent transferases"/>
    <property type="match status" value="1"/>
</dbReference>
<organism evidence="2 3">
    <name type="scientific">Staphylococcus pasteuri_A</name>
    <dbReference type="NCBI Taxonomy" id="3062664"/>
    <lineage>
        <taxon>Bacteria</taxon>
        <taxon>Bacillati</taxon>
        <taxon>Bacillota</taxon>
        <taxon>Bacilli</taxon>
        <taxon>Bacillales</taxon>
        <taxon>Staphylococcaceae</taxon>
        <taxon>Staphylococcus</taxon>
    </lineage>
</organism>
<gene>
    <name evidence="2" type="ORF">Q4528_14560</name>
</gene>
<dbReference type="InterPro" id="IPR000192">
    <property type="entry name" value="Aminotrans_V_dom"/>
</dbReference>
<dbReference type="GO" id="GO:0008483">
    <property type="term" value="F:transaminase activity"/>
    <property type="evidence" value="ECO:0007669"/>
    <property type="project" value="UniProtKB-KW"/>
</dbReference>
<keyword evidence="3" id="KW-1185">Reference proteome</keyword>
<evidence type="ECO:0000259" key="1">
    <source>
        <dbReference type="Pfam" id="PF00266"/>
    </source>
</evidence>
<dbReference type="InterPro" id="IPR015421">
    <property type="entry name" value="PyrdxlP-dep_Trfase_major"/>
</dbReference>
<reference evidence="2" key="1">
    <citation type="submission" date="2023-07" db="EMBL/GenBank/DDBJ databases">
        <title>Genome content predicts the carbon catabolic preferences of heterotrophic bacteria.</title>
        <authorList>
            <person name="Gralka M."/>
        </authorList>
    </citation>
    <scope>NUCLEOTIDE SEQUENCE</scope>
    <source>
        <strain evidence="2">E2R20</strain>
    </source>
</reference>
<name>A0AAW7YST7_9STAP</name>
<dbReference type="InterPro" id="IPR015424">
    <property type="entry name" value="PyrdxlP-dep_Trfase"/>
</dbReference>
<dbReference type="Proteomes" id="UP001170310">
    <property type="component" value="Unassembled WGS sequence"/>
</dbReference>
<dbReference type="PANTHER" id="PTHR43586:SF21">
    <property type="entry name" value="PYRIDOXAL PHOSPHATE (PLP)-DEPENDENT ASPARTATE AMINOTRANSFERASE SUPERFAMILY"/>
    <property type="match status" value="1"/>
</dbReference>
<keyword evidence="2" id="KW-0032">Aminotransferase</keyword>
<feature type="non-terminal residue" evidence="2">
    <location>
        <position position="1"/>
    </location>
</feature>
<comment type="caution">
    <text evidence="2">The sequence shown here is derived from an EMBL/GenBank/DDBJ whole genome shotgun (WGS) entry which is preliminary data.</text>
</comment>
<protein>
    <submittedName>
        <fullName evidence="2">Aminotransferase class V-fold PLP-dependent enzyme</fullName>
    </submittedName>
</protein>
<evidence type="ECO:0000313" key="2">
    <source>
        <dbReference type="EMBL" id="MDO6575335.1"/>
    </source>
</evidence>
<dbReference type="PANTHER" id="PTHR43586">
    <property type="entry name" value="CYSTEINE DESULFURASE"/>
    <property type="match status" value="1"/>
</dbReference>